<dbReference type="InterPro" id="IPR029058">
    <property type="entry name" value="AB_hydrolase_fold"/>
</dbReference>
<dbReference type="Pfam" id="PF01535">
    <property type="entry name" value="PPR"/>
    <property type="match status" value="4"/>
</dbReference>
<dbReference type="PANTHER" id="PTHR47926">
    <property type="entry name" value="PENTATRICOPEPTIDE REPEAT-CONTAINING PROTEIN"/>
    <property type="match status" value="1"/>
</dbReference>
<dbReference type="InterPro" id="IPR002885">
    <property type="entry name" value="PPR_rpt"/>
</dbReference>
<dbReference type="PRINTS" id="PR00414">
    <property type="entry name" value="PPTHIESTRASE"/>
</dbReference>
<dbReference type="NCBIfam" id="TIGR00756">
    <property type="entry name" value="PPR"/>
    <property type="match status" value="6"/>
</dbReference>
<proteinExistence type="predicted"/>
<evidence type="ECO:0000256" key="1">
    <source>
        <dbReference type="ARBA" id="ARBA00022737"/>
    </source>
</evidence>
<feature type="repeat" description="PPR" evidence="2">
    <location>
        <begin position="346"/>
        <end position="380"/>
    </location>
</feature>
<dbReference type="InterPro" id="IPR046960">
    <property type="entry name" value="PPR_At4g14850-like_plant"/>
</dbReference>
<keyword evidence="1" id="KW-0677">Repeat</keyword>
<feature type="repeat" description="PPR" evidence="2">
    <location>
        <begin position="184"/>
        <end position="218"/>
    </location>
</feature>
<dbReference type="InterPro" id="IPR011990">
    <property type="entry name" value="TPR-like_helical_dom_sf"/>
</dbReference>
<dbReference type="Pfam" id="PF12854">
    <property type="entry name" value="PPR_1"/>
    <property type="match status" value="1"/>
</dbReference>
<evidence type="ECO:0000313" key="4">
    <source>
        <dbReference type="Proteomes" id="UP000655225"/>
    </source>
</evidence>
<feature type="repeat" description="PPR" evidence="2">
    <location>
        <begin position="153"/>
        <end position="183"/>
    </location>
</feature>
<dbReference type="Gene3D" id="3.40.50.1820">
    <property type="entry name" value="alpha/beta hydrolase"/>
    <property type="match status" value="1"/>
</dbReference>
<dbReference type="AlphaFoldDB" id="A0A835DUF5"/>
<dbReference type="FunFam" id="1.25.40.10:FF:000348">
    <property type="entry name" value="Pentatricopeptide repeat-containing protein chloroplastic"/>
    <property type="match status" value="1"/>
</dbReference>
<feature type="repeat" description="PPR" evidence="2">
    <location>
        <begin position="246"/>
        <end position="276"/>
    </location>
</feature>
<dbReference type="Pfam" id="PF02089">
    <property type="entry name" value="Palm_thioest"/>
    <property type="match status" value="1"/>
</dbReference>
<reference evidence="3 4" key="1">
    <citation type="submission" date="2020-04" db="EMBL/GenBank/DDBJ databases">
        <title>Plant Genome Project.</title>
        <authorList>
            <person name="Zhang R.-G."/>
        </authorList>
    </citation>
    <scope>NUCLEOTIDE SEQUENCE [LARGE SCALE GENOMIC DNA]</scope>
    <source>
        <strain evidence="3">YNK0</strain>
        <tissue evidence="3">Leaf</tissue>
    </source>
</reference>
<accession>A0A835DUF5</accession>
<dbReference type="InterPro" id="IPR046848">
    <property type="entry name" value="E_motif"/>
</dbReference>
<dbReference type="InterPro" id="IPR002472">
    <property type="entry name" value="Palm_thioest"/>
</dbReference>
<dbReference type="GO" id="GO:0098599">
    <property type="term" value="F:palmitoyl hydrolase activity"/>
    <property type="evidence" value="ECO:0007669"/>
    <property type="project" value="InterPro"/>
</dbReference>
<dbReference type="SUPFAM" id="SSF53474">
    <property type="entry name" value="alpha/beta-Hydrolases"/>
    <property type="match status" value="1"/>
</dbReference>
<protein>
    <submittedName>
        <fullName evidence="3">Uncharacterized protein</fullName>
    </submittedName>
</protein>
<dbReference type="PANTHER" id="PTHR47926:SF437">
    <property type="entry name" value="PENTACOTRIPEPTIDE-REPEAT REGION OF PRORP DOMAIN-CONTAINING PROTEIN"/>
    <property type="match status" value="1"/>
</dbReference>
<comment type="caution">
    <text evidence="3">The sequence shown here is derived from an EMBL/GenBank/DDBJ whole genome shotgun (WGS) entry which is preliminary data.</text>
</comment>
<dbReference type="EMBL" id="JABCRI010000001">
    <property type="protein sequence ID" value="KAF8412937.1"/>
    <property type="molecule type" value="Genomic_DNA"/>
</dbReference>
<dbReference type="GO" id="GO:0003723">
    <property type="term" value="F:RNA binding"/>
    <property type="evidence" value="ECO:0007669"/>
    <property type="project" value="InterPro"/>
</dbReference>
<dbReference type="Pfam" id="PF20431">
    <property type="entry name" value="E_motif"/>
    <property type="match status" value="1"/>
</dbReference>
<dbReference type="OrthoDB" id="185373at2759"/>
<dbReference type="FunFam" id="1.25.40.10:FF:000090">
    <property type="entry name" value="Pentatricopeptide repeat-containing protein, chloroplastic"/>
    <property type="match status" value="1"/>
</dbReference>
<dbReference type="OMA" id="CKATALC"/>
<dbReference type="Gene3D" id="1.25.40.10">
    <property type="entry name" value="Tetratricopeptide repeat domain"/>
    <property type="match status" value="3"/>
</dbReference>
<evidence type="ECO:0000256" key="2">
    <source>
        <dbReference type="PROSITE-ProRule" id="PRU00708"/>
    </source>
</evidence>
<organism evidence="3 4">
    <name type="scientific">Tetracentron sinense</name>
    <name type="common">Spur-leaf</name>
    <dbReference type="NCBI Taxonomy" id="13715"/>
    <lineage>
        <taxon>Eukaryota</taxon>
        <taxon>Viridiplantae</taxon>
        <taxon>Streptophyta</taxon>
        <taxon>Embryophyta</taxon>
        <taxon>Tracheophyta</taxon>
        <taxon>Spermatophyta</taxon>
        <taxon>Magnoliopsida</taxon>
        <taxon>Trochodendrales</taxon>
        <taxon>Trochodendraceae</taxon>
        <taxon>Tetracentron</taxon>
    </lineage>
</organism>
<name>A0A835DUF5_TETSI</name>
<evidence type="ECO:0000313" key="3">
    <source>
        <dbReference type="EMBL" id="KAF8412937.1"/>
    </source>
</evidence>
<dbReference type="Pfam" id="PF13041">
    <property type="entry name" value="PPR_2"/>
    <property type="match status" value="2"/>
</dbReference>
<dbReference type="GO" id="GO:0009451">
    <property type="term" value="P:RNA modification"/>
    <property type="evidence" value="ECO:0007669"/>
    <property type="project" value="InterPro"/>
</dbReference>
<sequence length="886" mass="98935">MLRNALETNVHLLTKFISACSSTAVFIGLSNPLAGIQYARCVFDQRHHRDDTFLCNSMIKAHVDKHQFRESMTLYRGLRSETCFAPDDYTFSSLVKYSGFNVAIKEGQQLHNQVIKMGFCSDLFVSTALVDMYAKFGKMVLSRKVFDEMIHRSPVTWTALVVGYARSGDMGAARSFFTRMPEKDPAAFNAMVDAFVKSGNVDSARELFDEMPEKNVISWTTLISGYCKNGYVGAARSLFDAMPDKNLVSWNAMIAGYCQNKQPHEALELFREMQSSFQPDEVSIVSILPAIADLGALDLGGWVHRYVRRKKFDKTSNICTALVDMYAKCGEILKAKQFFDQMQEIEIGSWNAMINGFAINGCAKEALELFSEMQNRGVKPNEVTMIGVLSACNHSGLVEEGRKWFKAMEGYGLTQRIEHYGCMVDILGRAGCLQDAEQLIENMPYEVNGIILSSFLFACGCRGDVTRAERVMKNLLKMVPQEDGNYVMLRNLYAGERRWRDVEEVKELMRRNGAKKEHLSGKNMGTRKSYRLISKNCNHFTDGNCTRLTGKSTLSPRCKATALCSCSLVLGDKSLPFYGYEKITDRGNMLILASFVLLCKFGPNSQEFSFPACREIGDGTWDSWVMPLQEQAGIVCDKVKEMKELSEGYNIVGLSQSISFSSSDLLSSSDAKVKNFISLGGPHAGTASVPLCGSGFICIIVDILIKSGIYSDYVQAHLAPSGYLKIPTDIPAYLEGCRFLPRLNNELPGKRNITYKERFSSLQNLVLIMFEQDTVLIPKETAWFGFYSDGAFKPVLPPQQTMLYIEDWIGLKTLDDAGSVKYISVEGNHLGISQTDMIKHIVPYLLDQASKKIMIGGSSSYRLPSSIWSFIGELVGLVKDSPLLHT</sequence>
<keyword evidence="4" id="KW-1185">Reference proteome</keyword>
<dbReference type="Proteomes" id="UP000655225">
    <property type="component" value="Unassembled WGS sequence"/>
</dbReference>
<dbReference type="PROSITE" id="PS51375">
    <property type="entry name" value="PPR"/>
    <property type="match status" value="4"/>
</dbReference>
<gene>
    <name evidence="3" type="ORF">HHK36_000909</name>
</gene>